<gene>
    <name evidence="20" type="ORF">FFLO_00689</name>
</gene>
<dbReference type="GO" id="GO:0003942">
    <property type="term" value="F:N-acetyl-gamma-glutamyl-phosphate reductase activity"/>
    <property type="evidence" value="ECO:0007669"/>
    <property type="project" value="UniProtKB-UniRule"/>
</dbReference>
<dbReference type="GO" id="GO:0070401">
    <property type="term" value="F:NADP+ binding"/>
    <property type="evidence" value="ECO:0007669"/>
    <property type="project" value="InterPro"/>
</dbReference>
<dbReference type="GO" id="GO:0051287">
    <property type="term" value="F:NAD binding"/>
    <property type="evidence" value="ECO:0007669"/>
    <property type="project" value="UniProtKB-UniRule"/>
</dbReference>
<comment type="similarity">
    <text evidence="4 17">In the N-terminal section; belongs to the acetylglutamate kinase family.</text>
</comment>
<dbReference type="Pfam" id="PF04768">
    <property type="entry name" value="NAT"/>
    <property type="match status" value="1"/>
</dbReference>
<dbReference type="GO" id="GO:0003991">
    <property type="term" value="F:acetylglutamate kinase activity"/>
    <property type="evidence" value="ECO:0007669"/>
    <property type="project" value="InterPro"/>
</dbReference>
<evidence type="ECO:0000256" key="12">
    <source>
        <dbReference type="ARBA" id="ARBA00022857"/>
    </source>
</evidence>
<evidence type="ECO:0000256" key="8">
    <source>
        <dbReference type="ARBA" id="ARBA00022679"/>
    </source>
</evidence>
<evidence type="ECO:0000259" key="19">
    <source>
        <dbReference type="PROSITE" id="PS51731"/>
    </source>
</evidence>
<dbReference type="InterPro" id="IPR004662">
    <property type="entry name" value="AcgluKinase_fam"/>
</dbReference>
<dbReference type="InterPro" id="IPR041734">
    <property type="entry name" value="NAGK-fArgBP"/>
</dbReference>
<keyword evidence="10 17" id="KW-0418">Kinase</keyword>
<dbReference type="SUPFAM" id="SSF53633">
    <property type="entry name" value="Carbamate kinase-like"/>
    <property type="match status" value="1"/>
</dbReference>
<dbReference type="CDD" id="cd23936">
    <property type="entry name" value="AGPR_C_ARG5_6_like"/>
    <property type="match status" value="1"/>
</dbReference>
<dbReference type="NCBIfam" id="TIGR01850">
    <property type="entry name" value="argC"/>
    <property type="match status" value="1"/>
</dbReference>
<proteinExistence type="inferred from homology"/>
<keyword evidence="12 17" id="KW-0521">NADP</keyword>
<dbReference type="GO" id="GO:0005524">
    <property type="term" value="F:ATP binding"/>
    <property type="evidence" value="ECO:0007669"/>
    <property type="project" value="UniProtKB-UniRule"/>
</dbReference>
<comment type="subcellular location">
    <subcellularLocation>
        <location evidence="1 17">Mitochondrion</location>
    </subcellularLocation>
</comment>
<evidence type="ECO:0000256" key="2">
    <source>
        <dbReference type="ARBA" id="ARBA00004828"/>
    </source>
</evidence>
<feature type="domain" description="N-acetyltransferase" evidence="19">
    <location>
        <begin position="381"/>
        <end position="535"/>
    </location>
</feature>
<evidence type="ECO:0000256" key="18">
    <source>
        <dbReference type="SAM" id="MobiDB-lite"/>
    </source>
</evidence>
<keyword evidence="7 17" id="KW-0028">Amino-acid biosynthesis</keyword>
<evidence type="ECO:0000256" key="3">
    <source>
        <dbReference type="ARBA" id="ARBA00004862"/>
    </source>
</evidence>
<reference evidence="20" key="1">
    <citation type="submission" date="2020-04" db="EMBL/GenBank/DDBJ databases">
        <title>Analysis of mating type loci in Filobasidium floriforme.</title>
        <authorList>
            <person name="Nowrousian M."/>
        </authorList>
    </citation>
    <scope>NUCLEOTIDE SEQUENCE</scope>
    <source>
        <strain evidence="20">CBS 6242</strain>
    </source>
</reference>
<keyword evidence="14 17" id="KW-0560">Oxidoreductase</keyword>
<keyword evidence="6 17" id="KW-0055">Arginine biosynthesis</keyword>
<evidence type="ECO:0000313" key="20">
    <source>
        <dbReference type="EMBL" id="KAG7571337.1"/>
    </source>
</evidence>
<evidence type="ECO:0000256" key="9">
    <source>
        <dbReference type="ARBA" id="ARBA00022741"/>
    </source>
</evidence>
<keyword evidence="13" id="KW-0809">Transit peptide</keyword>
<dbReference type="GO" id="GO:0006526">
    <property type="term" value="P:L-arginine biosynthetic process"/>
    <property type="evidence" value="ECO:0007669"/>
    <property type="project" value="UniProtKB-UniRule"/>
</dbReference>
<dbReference type="NCBIfam" id="TIGR00761">
    <property type="entry name" value="argB"/>
    <property type="match status" value="1"/>
</dbReference>
<dbReference type="GO" id="GO:0005759">
    <property type="term" value="C:mitochondrial matrix"/>
    <property type="evidence" value="ECO:0007669"/>
    <property type="project" value="TreeGrafter"/>
</dbReference>
<evidence type="ECO:0000256" key="5">
    <source>
        <dbReference type="ARBA" id="ARBA00007239"/>
    </source>
</evidence>
<evidence type="ECO:0000256" key="11">
    <source>
        <dbReference type="ARBA" id="ARBA00022840"/>
    </source>
</evidence>
<dbReference type="Pfam" id="PF01118">
    <property type="entry name" value="Semialdhyde_dh"/>
    <property type="match status" value="1"/>
</dbReference>
<evidence type="ECO:0000256" key="14">
    <source>
        <dbReference type="ARBA" id="ARBA00023002"/>
    </source>
</evidence>
<keyword evidence="11 17" id="KW-0067">ATP-binding</keyword>
<dbReference type="Proteomes" id="UP000812966">
    <property type="component" value="Unassembled WGS sequence"/>
</dbReference>
<dbReference type="Pfam" id="PF22698">
    <property type="entry name" value="Semialdhyde_dhC_1"/>
    <property type="match status" value="1"/>
</dbReference>
<dbReference type="HAMAP" id="MF_00150">
    <property type="entry name" value="ArgC_type1"/>
    <property type="match status" value="1"/>
</dbReference>
<comment type="similarity">
    <text evidence="5 17">In the C-terminal section; belongs to the NAGSA dehydrogenase family.</text>
</comment>
<dbReference type="OrthoDB" id="438291at2759"/>
<dbReference type="CDD" id="cd24149">
    <property type="entry name" value="AGPR_N_ARG5_6_like"/>
    <property type="match status" value="1"/>
</dbReference>
<dbReference type="FunFam" id="3.40.1160.10:FF:000011">
    <property type="entry name" value="N-acetyl-gamma-glutamyl-phosphate reductase, variant"/>
    <property type="match status" value="1"/>
</dbReference>
<dbReference type="InterPro" id="IPR036291">
    <property type="entry name" value="NAD(P)-bd_dom_sf"/>
</dbReference>
<feature type="region of interest" description="Disordered" evidence="18">
    <location>
        <begin position="22"/>
        <end position="46"/>
    </location>
</feature>
<dbReference type="FunFam" id="3.40.630.30:FF:000029">
    <property type="entry name" value="Bifunctional acetylglutamate kinase/N-acetyl-gamma-glutamyl-phosphate reductase"/>
    <property type="match status" value="1"/>
</dbReference>
<dbReference type="AlphaFoldDB" id="A0A8K0JSP4"/>
<dbReference type="InterPro" id="IPR036393">
    <property type="entry name" value="AceGlu_kinase-like_sf"/>
</dbReference>
<dbReference type="PROSITE" id="PS51731">
    <property type="entry name" value="GNAT_NAGS"/>
    <property type="match status" value="1"/>
</dbReference>
<keyword evidence="16 17" id="KW-0511">Multifunctional enzyme</keyword>
<dbReference type="Gene3D" id="3.30.360.10">
    <property type="entry name" value="Dihydrodipicolinate Reductase, domain 2"/>
    <property type="match status" value="1"/>
</dbReference>
<dbReference type="PANTHER" id="PTHR23342">
    <property type="entry name" value="N-ACETYLGLUTAMATE SYNTHASE"/>
    <property type="match status" value="1"/>
</dbReference>
<dbReference type="InterPro" id="IPR011241">
    <property type="entry name" value="NAGK/NAGSA"/>
</dbReference>
<comment type="pathway">
    <text evidence="3 17">Amino-acid biosynthesis; L-arginine biosynthesis; N(2)-acetyl-L-ornithine from L-glutamate: step 3/4.</text>
</comment>
<keyword evidence="8 17" id="KW-0808">Transferase</keyword>
<sequence length="926" mass="101005">MLRRIPTSALKAPGRRSLVSLTSTARPTVNPNSTTQQNASTTSPSLSASAKMFEFDVKSVAGEMRKRGLTSAATRDAGMDRDTIVRLLYSLGSRHEVERYLRIFSSSSSSSASAQGGKSNGVLPEAKFAVLKIGGAILSNELDDLALSLSFLNRLGLYPVVLHGAGPQLNEILEKEGVVPDYEDGIRITDPKTLQIARRVFLQENLKLTSALERLGTRARPIPTGVFGATYLDKAKYGLVGKITSVDKAPIEAAIRAGCLPILTSLAENEEGQLLNVNADVAAGELARVLEPMKIVYLNEKGGLFHGVTGQKLSTINLDEEYDGLMKESWVKYGTKLKLREIKELLDTLPRTSSVAIIATDMLQKELFTDAGAGTLIRRGHKLYKKPAEEAMSATSLRQVFEERDPDVRSGKTSVAEIFNKFKSGPNTVYGDEPFDCVAVVSHPEGETPVMTKFLPSRNGILNKVVDNVFDAVKKDHKRLFWTAKSDDENRAWHFERADGSFTRAGRSLFWYGVQDVKEVENIIQGFEQTGRIERVFLPVGPSVPPHRQQTRAYSTSATARSFFQVGLGNARRGYATAAVSTEPKRVALIGARGYTGQNLVSLINSHPHLQLSHVSSRQLAGLPLPEYTKDKVTYSNLSPEQVGKMAENNEVDAWVMALPNGVCKPFVDAIDAAVPKGGRSVIVDLSADYRFEAGWNYGLPELYDRSVTRSATRISNPGCYATNTQMLLAPLLPLIDVKNPPTIFGISGYSGAGTKTGSNDEHGRPQTVPKITGEDLRGGVRPYALTDHIHERESGYQLSNLMSSTSEPLKLSFVPNVAPWFSGIISVLNAPLKKEVRADDIWKLYEDKYGNEPLVHITKGVPDVMDAAGKHGWRMGGVQVHSSLKRVVVVGALDNLLKGAATQCMQNLNLALGYEELAGIPKDSL</sequence>
<dbReference type="SUPFAM" id="SSF55347">
    <property type="entry name" value="Glyceraldehyde-3-phosphate dehydrogenase-like, C-terminal domain"/>
    <property type="match status" value="1"/>
</dbReference>
<evidence type="ECO:0000313" key="21">
    <source>
        <dbReference type="Proteomes" id="UP000812966"/>
    </source>
</evidence>
<evidence type="ECO:0000256" key="1">
    <source>
        <dbReference type="ARBA" id="ARBA00004173"/>
    </source>
</evidence>
<keyword evidence="15 17" id="KW-0496">Mitochondrion</keyword>
<dbReference type="SMART" id="SM00859">
    <property type="entry name" value="Semialdhyde_dh"/>
    <property type="match status" value="1"/>
</dbReference>
<dbReference type="Gene3D" id="3.40.1160.10">
    <property type="entry name" value="Acetylglutamate kinase-like"/>
    <property type="match status" value="1"/>
</dbReference>
<protein>
    <recommendedName>
        <fullName evidence="19">N-acetyltransferase domain-containing protein</fullName>
    </recommendedName>
</protein>
<dbReference type="CDD" id="cd04252">
    <property type="entry name" value="AAK_NAGK-fArgBP"/>
    <property type="match status" value="1"/>
</dbReference>
<dbReference type="Gene3D" id="3.40.630.30">
    <property type="match status" value="1"/>
</dbReference>
<evidence type="ECO:0000256" key="13">
    <source>
        <dbReference type="ARBA" id="ARBA00022946"/>
    </source>
</evidence>
<evidence type="ECO:0000256" key="7">
    <source>
        <dbReference type="ARBA" id="ARBA00022605"/>
    </source>
</evidence>
<evidence type="ECO:0000256" key="17">
    <source>
        <dbReference type="PIRNR" id="PIRNR036440"/>
    </source>
</evidence>
<dbReference type="PANTHER" id="PTHR23342:SF0">
    <property type="entry name" value="N-ACETYLGLUTAMATE SYNTHASE, MITOCHONDRIAL"/>
    <property type="match status" value="1"/>
</dbReference>
<evidence type="ECO:0000256" key="6">
    <source>
        <dbReference type="ARBA" id="ARBA00022571"/>
    </source>
</evidence>
<evidence type="ECO:0000256" key="10">
    <source>
        <dbReference type="ARBA" id="ARBA00022777"/>
    </source>
</evidence>
<dbReference type="PIRSF" id="PIRSF036440">
    <property type="entry name" value="ARG5-6"/>
    <property type="match status" value="1"/>
</dbReference>
<feature type="compositionally biased region" description="Low complexity" evidence="18">
    <location>
        <begin position="30"/>
        <end position="46"/>
    </location>
</feature>
<dbReference type="InterPro" id="IPR000706">
    <property type="entry name" value="AGPR_type-1"/>
</dbReference>
<evidence type="ECO:0000256" key="16">
    <source>
        <dbReference type="ARBA" id="ARBA00023268"/>
    </source>
</evidence>
<dbReference type="UniPathway" id="UPA00068">
    <property type="reaction ID" value="UER00107"/>
</dbReference>
<evidence type="ECO:0000256" key="4">
    <source>
        <dbReference type="ARBA" id="ARBA00006830"/>
    </source>
</evidence>
<dbReference type="Pfam" id="PF00696">
    <property type="entry name" value="AA_kinase"/>
    <property type="match status" value="1"/>
</dbReference>
<evidence type="ECO:0000256" key="15">
    <source>
        <dbReference type="ARBA" id="ARBA00023128"/>
    </source>
</evidence>
<dbReference type="InterPro" id="IPR001048">
    <property type="entry name" value="Asp/Glu/Uridylate_kinase"/>
</dbReference>
<keyword evidence="21" id="KW-1185">Reference proteome</keyword>
<dbReference type="CDD" id="cd04263">
    <property type="entry name" value="DUF619-NAGK-FABP"/>
    <property type="match status" value="1"/>
</dbReference>
<keyword evidence="9 17" id="KW-0547">Nucleotide-binding</keyword>
<comment type="caution">
    <text evidence="20">The sequence shown here is derived from an EMBL/GenBank/DDBJ whole genome shotgun (WGS) entry which is preliminary data.</text>
</comment>
<dbReference type="InterPro" id="IPR000534">
    <property type="entry name" value="Semialdehyde_DH_NAD-bd"/>
</dbReference>
<organism evidence="20 21">
    <name type="scientific">Filobasidium floriforme</name>
    <dbReference type="NCBI Taxonomy" id="5210"/>
    <lineage>
        <taxon>Eukaryota</taxon>
        <taxon>Fungi</taxon>
        <taxon>Dikarya</taxon>
        <taxon>Basidiomycota</taxon>
        <taxon>Agaricomycotina</taxon>
        <taxon>Tremellomycetes</taxon>
        <taxon>Filobasidiales</taxon>
        <taxon>Filobasidiaceae</taxon>
        <taxon>Filobasidium</taxon>
    </lineage>
</organism>
<dbReference type="InterPro" id="IPR006855">
    <property type="entry name" value="Vertebrate-like_GNAT_dom"/>
</dbReference>
<dbReference type="SUPFAM" id="SSF51735">
    <property type="entry name" value="NAD(P)-binding Rossmann-fold domains"/>
    <property type="match status" value="1"/>
</dbReference>
<dbReference type="InterPro" id="IPR058924">
    <property type="entry name" value="AGPR_dimerisation_dom"/>
</dbReference>
<dbReference type="EMBL" id="JABELV010000008">
    <property type="protein sequence ID" value="KAG7571337.1"/>
    <property type="molecule type" value="Genomic_DNA"/>
</dbReference>
<comment type="pathway">
    <text evidence="2 17">Amino-acid biosynthesis; L-arginine biosynthesis; N(2)-acetyl-L-ornithine from L-glutamate: step 2/4.</text>
</comment>
<accession>A0A8K0JSP4</accession>
<feature type="region of interest" description="Disordered" evidence="18">
    <location>
        <begin position="755"/>
        <end position="774"/>
    </location>
</feature>
<dbReference type="Gene3D" id="3.40.50.720">
    <property type="entry name" value="NAD(P)-binding Rossmann-like Domain"/>
    <property type="match status" value="1"/>
</dbReference>
<name>A0A8K0JSP4_9TREE</name>